<dbReference type="Proteomes" id="UP000070107">
    <property type="component" value="Unassembled WGS sequence"/>
</dbReference>
<sequence length="242" mass="26903">MFSRQVSIGVNHEEILGTFALPKTGTPGVLFLHGWAGSQERDMERAQDIAALGCICFTFDMRGHAGTRSQLRSVTRSDNLSDVLAAYDVLASHPSVDPDSIAVVGSSYGGYLASILTSQRPVRWLALRVPALYRDQNWDVPKALLNREDLARYRSSVIPAEENRALRNCHSFKGDVLIVSSENDEIIPFTVIASYRAAFLYARSLTSRVIEGADHALSTPECQQAYDFLLLRWLREMILGAR</sequence>
<evidence type="ECO:0000313" key="4">
    <source>
        <dbReference type="Proteomes" id="UP000070107"/>
    </source>
</evidence>
<dbReference type="InterPro" id="IPR001375">
    <property type="entry name" value="Peptidase_S9_cat"/>
</dbReference>
<dbReference type="RefSeq" id="WP_068880467.1">
    <property type="nucleotide sequence ID" value="NZ_LNTU01000001.1"/>
</dbReference>
<dbReference type="OrthoDB" id="9805123at2"/>
<dbReference type="SUPFAM" id="SSF53474">
    <property type="entry name" value="alpha/beta-Hydrolases"/>
    <property type="match status" value="1"/>
</dbReference>
<dbReference type="PANTHER" id="PTHR22946:SF5">
    <property type="entry name" value="PEPTIDASE S9 PROLYL OLIGOPEPTIDASE CATALYTIC DOMAIN-CONTAINING PROTEIN"/>
    <property type="match status" value="1"/>
</dbReference>
<dbReference type="EMBL" id="LNTU01000001">
    <property type="protein sequence ID" value="KXF79147.1"/>
    <property type="molecule type" value="Genomic_DNA"/>
</dbReference>
<dbReference type="PANTHER" id="PTHR22946">
    <property type="entry name" value="DIENELACTONE HYDROLASE DOMAIN-CONTAINING PROTEIN-RELATED"/>
    <property type="match status" value="1"/>
</dbReference>
<dbReference type="STRING" id="1494590.ATN84_05295"/>
<organism evidence="3 4">
    <name type="scientific">Paramesorhizobium deserti</name>
    <dbReference type="NCBI Taxonomy" id="1494590"/>
    <lineage>
        <taxon>Bacteria</taxon>
        <taxon>Pseudomonadati</taxon>
        <taxon>Pseudomonadota</taxon>
        <taxon>Alphaproteobacteria</taxon>
        <taxon>Hyphomicrobiales</taxon>
        <taxon>Phyllobacteriaceae</taxon>
        <taxon>Paramesorhizobium</taxon>
    </lineage>
</organism>
<dbReference type="GO" id="GO:0004252">
    <property type="term" value="F:serine-type endopeptidase activity"/>
    <property type="evidence" value="ECO:0007669"/>
    <property type="project" value="InterPro"/>
</dbReference>
<dbReference type="InterPro" id="IPR002471">
    <property type="entry name" value="Pept_S9_AS"/>
</dbReference>
<dbReference type="AlphaFoldDB" id="A0A135I128"/>
<keyword evidence="4" id="KW-1185">Reference proteome</keyword>
<dbReference type="GO" id="GO:0006508">
    <property type="term" value="P:proteolysis"/>
    <property type="evidence" value="ECO:0007669"/>
    <property type="project" value="InterPro"/>
</dbReference>
<dbReference type="InterPro" id="IPR029058">
    <property type="entry name" value="AB_hydrolase_fold"/>
</dbReference>
<accession>A0A135I128</accession>
<gene>
    <name evidence="3" type="ORF">ATN84_05295</name>
</gene>
<dbReference type="Pfam" id="PF00326">
    <property type="entry name" value="Peptidase_S9"/>
    <property type="match status" value="1"/>
</dbReference>
<evidence type="ECO:0000313" key="3">
    <source>
        <dbReference type="EMBL" id="KXF79147.1"/>
    </source>
</evidence>
<name>A0A135I128_9HYPH</name>
<proteinExistence type="predicted"/>
<dbReference type="Gene3D" id="3.40.50.1820">
    <property type="entry name" value="alpha/beta hydrolase"/>
    <property type="match status" value="1"/>
</dbReference>
<dbReference type="InterPro" id="IPR050261">
    <property type="entry name" value="FrsA_esterase"/>
</dbReference>
<comment type="caution">
    <text evidence="3">The sequence shown here is derived from an EMBL/GenBank/DDBJ whole genome shotgun (WGS) entry which is preliminary data.</text>
</comment>
<keyword evidence="1" id="KW-0378">Hydrolase</keyword>
<feature type="domain" description="Peptidase S9 prolyl oligopeptidase catalytic" evidence="2">
    <location>
        <begin position="46"/>
        <end position="237"/>
    </location>
</feature>
<reference evidence="3 4" key="1">
    <citation type="submission" date="2015-11" db="EMBL/GenBank/DDBJ databases">
        <title>Draft genome sequence of Paramesorhizobium deserti A-3-E, a strain highly resistant to diverse beta-lactam antibiotics.</title>
        <authorList>
            <person name="Lv R."/>
            <person name="Yang X."/>
            <person name="Fang N."/>
            <person name="Guo J."/>
            <person name="Luo X."/>
            <person name="Peng F."/>
            <person name="Yang R."/>
            <person name="Cui Y."/>
            <person name="Fang C."/>
            <person name="Song Y."/>
        </authorList>
    </citation>
    <scope>NUCLEOTIDE SEQUENCE [LARGE SCALE GENOMIC DNA]</scope>
    <source>
        <strain evidence="3 4">A-3-E</strain>
    </source>
</reference>
<evidence type="ECO:0000259" key="2">
    <source>
        <dbReference type="Pfam" id="PF00326"/>
    </source>
</evidence>
<evidence type="ECO:0000256" key="1">
    <source>
        <dbReference type="ARBA" id="ARBA00022801"/>
    </source>
</evidence>
<dbReference type="PROSITE" id="PS00708">
    <property type="entry name" value="PRO_ENDOPEP_SER"/>
    <property type="match status" value="1"/>
</dbReference>
<protein>
    <submittedName>
        <fullName evidence="3">Permease</fullName>
    </submittedName>
</protein>